<feature type="transmembrane region" description="Helical" evidence="2">
    <location>
        <begin position="30"/>
        <end position="48"/>
    </location>
</feature>
<comment type="caution">
    <text evidence="3">The sequence shown here is derived from an EMBL/GenBank/DDBJ whole genome shotgun (WGS) entry which is preliminary data.</text>
</comment>
<feature type="coiled-coil region" evidence="1">
    <location>
        <begin position="91"/>
        <end position="130"/>
    </location>
</feature>
<dbReference type="Proteomes" id="UP000179352">
    <property type="component" value="Unassembled WGS sequence"/>
</dbReference>
<evidence type="ECO:0000313" key="4">
    <source>
        <dbReference type="Proteomes" id="UP000179352"/>
    </source>
</evidence>
<accession>A0A1F6WWB3</accession>
<keyword evidence="2" id="KW-0472">Membrane</keyword>
<reference evidence="3 4" key="1">
    <citation type="journal article" date="2016" name="Nat. Commun.">
        <title>Thousands of microbial genomes shed light on interconnected biogeochemical processes in an aquifer system.</title>
        <authorList>
            <person name="Anantharaman K."/>
            <person name="Brown C.T."/>
            <person name="Hug L.A."/>
            <person name="Sharon I."/>
            <person name="Castelle C.J."/>
            <person name="Probst A.J."/>
            <person name="Thomas B.C."/>
            <person name="Singh A."/>
            <person name="Wilkins M.J."/>
            <person name="Karaoz U."/>
            <person name="Brodie E.L."/>
            <person name="Williams K.H."/>
            <person name="Hubbard S.S."/>
            <person name="Banfield J.F."/>
        </authorList>
    </citation>
    <scope>NUCLEOTIDE SEQUENCE [LARGE SCALE GENOMIC DNA]</scope>
</reference>
<evidence type="ECO:0000256" key="2">
    <source>
        <dbReference type="SAM" id="Phobius"/>
    </source>
</evidence>
<feature type="transmembrane region" description="Helical" evidence="2">
    <location>
        <begin position="54"/>
        <end position="80"/>
    </location>
</feature>
<dbReference type="STRING" id="1801770.A3A01_02545"/>
<keyword evidence="2" id="KW-1133">Transmembrane helix</keyword>
<dbReference type="EMBL" id="MFUU01000009">
    <property type="protein sequence ID" value="OGI86162.1"/>
    <property type="molecule type" value="Genomic_DNA"/>
</dbReference>
<proteinExistence type="predicted"/>
<gene>
    <name evidence="3" type="ORF">A3A01_02545</name>
</gene>
<dbReference type="AlphaFoldDB" id="A0A1F6WWB3"/>
<protein>
    <submittedName>
        <fullName evidence="3">Uncharacterized protein</fullName>
    </submittedName>
</protein>
<evidence type="ECO:0000256" key="1">
    <source>
        <dbReference type="SAM" id="Coils"/>
    </source>
</evidence>
<keyword evidence="1" id="KW-0175">Coiled coil</keyword>
<name>A0A1F6WWB3_9BACT</name>
<keyword evidence="2" id="KW-0812">Transmembrane</keyword>
<evidence type="ECO:0000313" key="3">
    <source>
        <dbReference type="EMBL" id="OGI86162.1"/>
    </source>
</evidence>
<sequence>MERQNILRRIIRLFDKLEDKIRGKLSHHPIFYAIIGGIGVVLFWRGVWHTADDIGIGSLVSLFLGTVILLLIGVFVSAFIGNRLIISGLIGEKKIEEKEQAEIETEEAELRNLQSTLSRVEKKLDQFEAEMKKK</sequence>
<organism evidence="3 4">
    <name type="scientific">Candidatus Nomurabacteria bacterium RIFCSPLOWO2_01_FULL_39_17</name>
    <dbReference type="NCBI Taxonomy" id="1801770"/>
    <lineage>
        <taxon>Bacteria</taxon>
        <taxon>Candidatus Nomuraibacteriota</taxon>
    </lineage>
</organism>